<comment type="similarity">
    <text evidence="2">Belongs to the MreD family.</text>
</comment>
<keyword evidence="4 8" id="KW-0812">Transmembrane</keyword>
<gene>
    <name evidence="9" type="primary">mreD</name>
    <name evidence="9" type="ORF">KHU32_19025</name>
</gene>
<keyword evidence="7 8" id="KW-0472">Membrane</keyword>
<feature type="transmembrane region" description="Helical" evidence="8">
    <location>
        <begin position="113"/>
        <end position="133"/>
    </location>
</feature>
<dbReference type="Proteomes" id="UP000766336">
    <property type="component" value="Unassembled WGS sequence"/>
</dbReference>
<evidence type="ECO:0000256" key="5">
    <source>
        <dbReference type="ARBA" id="ARBA00022960"/>
    </source>
</evidence>
<keyword evidence="10" id="KW-1185">Reference proteome</keyword>
<keyword evidence="3" id="KW-1003">Cell membrane</keyword>
<feature type="transmembrane region" description="Helical" evidence="8">
    <location>
        <begin position="145"/>
        <end position="165"/>
    </location>
</feature>
<feature type="transmembrane region" description="Helical" evidence="8">
    <location>
        <begin position="20"/>
        <end position="39"/>
    </location>
</feature>
<evidence type="ECO:0000256" key="2">
    <source>
        <dbReference type="ARBA" id="ARBA00007776"/>
    </source>
</evidence>
<keyword evidence="6 8" id="KW-1133">Transmembrane helix</keyword>
<comment type="subcellular location">
    <subcellularLocation>
        <location evidence="1">Cell membrane</location>
        <topology evidence="1">Multi-pass membrane protein</topology>
    </subcellularLocation>
</comment>
<evidence type="ECO:0000256" key="6">
    <source>
        <dbReference type="ARBA" id="ARBA00022989"/>
    </source>
</evidence>
<dbReference type="Pfam" id="PF04093">
    <property type="entry name" value="MreD"/>
    <property type="match status" value="1"/>
</dbReference>
<accession>A0ABS5QHK9</accession>
<dbReference type="InterPro" id="IPR007227">
    <property type="entry name" value="Cell_shape_determining_MreD"/>
</dbReference>
<keyword evidence="5" id="KW-0133">Cell shape</keyword>
<evidence type="ECO:0000313" key="10">
    <source>
        <dbReference type="Proteomes" id="UP000766336"/>
    </source>
</evidence>
<protein>
    <submittedName>
        <fullName evidence="9">Rod shape-determining protein MreD</fullName>
    </submittedName>
</protein>
<organism evidence="9 10">
    <name type="scientific">Roseococcus pinisoli</name>
    <dbReference type="NCBI Taxonomy" id="2835040"/>
    <lineage>
        <taxon>Bacteria</taxon>
        <taxon>Pseudomonadati</taxon>
        <taxon>Pseudomonadota</taxon>
        <taxon>Alphaproteobacteria</taxon>
        <taxon>Acetobacterales</taxon>
        <taxon>Roseomonadaceae</taxon>
        <taxon>Roseococcus</taxon>
    </lineage>
</organism>
<feature type="transmembrane region" description="Helical" evidence="8">
    <location>
        <begin position="80"/>
        <end position="101"/>
    </location>
</feature>
<evidence type="ECO:0000256" key="8">
    <source>
        <dbReference type="SAM" id="Phobius"/>
    </source>
</evidence>
<name>A0ABS5QHK9_9PROT</name>
<comment type="caution">
    <text evidence="9">The sequence shown here is derived from an EMBL/GenBank/DDBJ whole genome shotgun (WGS) entry which is preliminary data.</text>
</comment>
<evidence type="ECO:0000313" key="9">
    <source>
        <dbReference type="EMBL" id="MBS7813047.1"/>
    </source>
</evidence>
<evidence type="ECO:0000256" key="3">
    <source>
        <dbReference type="ARBA" id="ARBA00022475"/>
    </source>
</evidence>
<proteinExistence type="inferred from homology"/>
<feature type="transmembrane region" description="Helical" evidence="8">
    <location>
        <begin position="46"/>
        <end position="65"/>
    </location>
</feature>
<sequence length="179" mass="19098">MQAKGRQEPPMGLLRRLDAGARAGFPAVFTAFLIIFAAVPVDVPGLIAALALPGIFFWTIFRPAAMPAPVVFLLGLLQDLLSFSPLGAGILTLLVVHGVALRWRDVLVRQSFLSAWLIYCAFAAGAAALGWGLEAVLGWHIPPTMPALAQVGISVGLYPVLAWALTRLHTAMHRAELAL</sequence>
<evidence type="ECO:0000256" key="7">
    <source>
        <dbReference type="ARBA" id="ARBA00023136"/>
    </source>
</evidence>
<dbReference type="EMBL" id="JAHCDA010000004">
    <property type="protein sequence ID" value="MBS7813047.1"/>
    <property type="molecule type" value="Genomic_DNA"/>
</dbReference>
<evidence type="ECO:0000256" key="4">
    <source>
        <dbReference type="ARBA" id="ARBA00022692"/>
    </source>
</evidence>
<reference evidence="9 10" key="1">
    <citation type="submission" date="2021-05" db="EMBL/GenBank/DDBJ databases">
        <title>Roseococcus sp. XZZS9, whole genome shotgun sequencing project.</title>
        <authorList>
            <person name="Zhao G."/>
            <person name="Shen L."/>
        </authorList>
    </citation>
    <scope>NUCLEOTIDE SEQUENCE [LARGE SCALE GENOMIC DNA]</scope>
    <source>
        <strain evidence="9 10">XZZS9</strain>
    </source>
</reference>
<evidence type="ECO:0000256" key="1">
    <source>
        <dbReference type="ARBA" id="ARBA00004651"/>
    </source>
</evidence>